<reference evidence="1 2" key="1">
    <citation type="submission" date="2023-07" db="EMBL/GenBank/DDBJ databases">
        <title>Sorghum-associated microbial communities from plants grown in Nebraska, USA.</title>
        <authorList>
            <person name="Schachtman D."/>
        </authorList>
    </citation>
    <scope>NUCLEOTIDE SEQUENCE [LARGE SCALE GENOMIC DNA]</scope>
    <source>
        <strain evidence="1 2">DS1709</strain>
    </source>
</reference>
<dbReference type="PANTHER" id="PTHR32305">
    <property type="match status" value="1"/>
</dbReference>
<name>A0ABU1LEA3_9FLAO</name>
<dbReference type="RefSeq" id="WP_115982944.1">
    <property type="nucleotide sequence ID" value="NZ_JAVDQS010000004.1"/>
</dbReference>
<dbReference type="NCBIfam" id="TIGR03696">
    <property type="entry name" value="Rhs_assc_core"/>
    <property type="match status" value="1"/>
</dbReference>
<protein>
    <submittedName>
        <fullName evidence="1">RHS repeat-associated protein</fullName>
    </submittedName>
</protein>
<dbReference type="PANTHER" id="PTHR32305:SF15">
    <property type="entry name" value="PROTEIN RHSA-RELATED"/>
    <property type="match status" value="1"/>
</dbReference>
<dbReference type="InterPro" id="IPR050708">
    <property type="entry name" value="T6SS_VgrG/RHS"/>
</dbReference>
<dbReference type="Gene3D" id="2.180.10.10">
    <property type="entry name" value="RHS repeat-associated core"/>
    <property type="match status" value="1"/>
</dbReference>
<dbReference type="Proteomes" id="UP001184853">
    <property type="component" value="Unassembled WGS sequence"/>
</dbReference>
<organism evidence="1 2">
    <name type="scientific">Chryseobacterium geocarposphaerae</name>
    <dbReference type="NCBI Taxonomy" id="1416776"/>
    <lineage>
        <taxon>Bacteria</taxon>
        <taxon>Pseudomonadati</taxon>
        <taxon>Bacteroidota</taxon>
        <taxon>Flavobacteriia</taxon>
        <taxon>Flavobacteriales</taxon>
        <taxon>Weeksellaceae</taxon>
        <taxon>Chryseobacterium group</taxon>
        <taxon>Chryseobacterium</taxon>
    </lineage>
</organism>
<proteinExistence type="predicted"/>
<evidence type="ECO:0000313" key="1">
    <source>
        <dbReference type="EMBL" id="MDR6405057.1"/>
    </source>
</evidence>
<accession>A0ABU1LEA3</accession>
<gene>
    <name evidence="1" type="ORF">J2781_001981</name>
</gene>
<dbReference type="InterPro" id="IPR022385">
    <property type="entry name" value="Rhs_assc_core"/>
</dbReference>
<sequence>MSLSGAYVANTLYKSSVTDEDGIVTVQFKNKKGQTVLTRKKDGSQNVDTYYVYNEYDQLVYTIPPLAASSPTLSTSLLDNLCYQYRYDGWNRLVEKKIPGKGWEYMLYDRQNRLVGAQDAELKKKGQWTYTKYDQFGRVAITGISTGSDRNTEQTEINGISPNNVNRIPTVFFNRQGIDVYYDTPDSTYPNSSKWVTLLSLNYYDTYPSYSFNPAVPSAIMGKSILSDNSTVNAASTKGLPVLSLVKNIEDDNWTKNYVYYDLKGRVIGTYSINHLGGYTKTESDLDFIGAPQKSNVFHVRKSGESGVTIKQRYVYDSKNRLLQHYHQVDDKPEQLLSESTYNELSQVINKKVGNNLQSIDYAYNIRGWLTDVNKNQMALADLGGKLFSYGIKYNQKDGIDNPDPAQFAGKNVTPKYNGSIAEVDWRAVETPGVNPSLTPKRYGYAYDSLNRLTAGYYQNPNNPYSKESTESLSYDLNGNINNLYRTSVAEYGSNTATLIDNLNYTYTGNQATTINDASQNFAGYEGGGNTITYDANGNMLTIPDKGISSIQYNYLNLPNSLNVNKFGYEDITINTKYRADGTKLRKENTTVTTGISGSTTAVGITDYLDGFQYFSSGTLTSPGGGFEMFSRRAMEPQAFTPITVQDPTIQPIGGGFTATLKTPDLKFFPTAEGFYDYQKDQYIYSYKDQLGNVRVSYTRNSTGALEITDSNDYYPFGMNHFKTGNAYFGQGSYKNNKYNGKELQETGMYSYGWRDYMPDIARWNGIDQLAENYLSTSTYAYVANNPVSYSDVDGRWFDQDGNIIDTSGQTYGFLNSSVKPHYATNFLGVNPSDGGGGTSAQALIAQMYSLGGDWYNTGNGFTSSENIGLAYDGSYTSLNTALDILIPEVTISGNSFFWGMQVQDQVNSYVGRWNSSNSTLWAKNDGPVKMIGGMGDPVGAFDVGAQVMSNWEPKNQYLAMAVGIIGAVAFKKPSLAKAEGKIIGLGLDADLVLHRGTGAIIWKEAKWQKEGLTSVDWGKAVIDKYHFKSSFKEAAENAAGIRFEVTNFNPLYPKPGMTNFEFNHILNNPSLLQKTTFIQNGSQVFWNGTQFMK</sequence>
<dbReference type="EMBL" id="JAVDQS010000004">
    <property type="protein sequence ID" value="MDR6405057.1"/>
    <property type="molecule type" value="Genomic_DNA"/>
</dbReference>
<comment type="caution">
    <text evidence="1">The sequence shown here is derived from an EMBL/GenBank/DDBJ whole genome shotgun (WGS) entry which is preliminary data.</text>
</comment>
<keyword evidence="2" id="KW-1185">Reference proteome</keyword>
<evidence type="ECO:0000313" key="2">
    <source>
        <dbReference type="Proteomes" id="UP001184853"/>
    </source>
</evidence>